<feature type="coiled-coil region" evidence="1">
    <location>
        <begin position="203"/>
        <end position="230"/>
    </location>
</feature>
<sequence length="2231" mass="255972">MAASTTYSSAPDAKHLLDMIGKDVHDQVKKEAKERSKGELTGQLSFASILGERAYTTDPCQLIKEKRENLIGDRGERHPCGNGSGKGEDVNRFSKERVDEYDNKKMKCSYGSNGKSEGACAPFRRLHVCDKNIQQIKTENITTHNLLLDVCLAAKYEGESLKGYHEQYEVQYPSSGSTMCTELARSFADIGDIVRGRDLYGGSKKEKEKRKQLDDKLKKIFENIKKENNEKLKSLTDDQIREYWWTANRETVWKAITCDEENKLGGYLYFRGTCGDNEKSVTQARDKCRCKKKDNTPDDQVPTYFDYVPQYLRWFEEWGEDFCRKKKKKVENAKKKCRGENNDKYCSRNGCDCEKTVRAKGKLRYGNRCTDCLYACYPYVHWIDKKKEEFDKQVKKYDEEIKKYTKVASGSSRKTRAATIKYEGYEKKFYEKLKESDYGKVDKFLEKLSKDKECEKVDDEEGGKINFAEKHDNNNNDEKEGTFYRSKYCQPCPYCGMKKKVPGKEWEKKNDNCTSGKLYEPKGDAEGTPIKILKSGENHDDIKQKIDDFCKTEDDESLYAAWKCYKHDEVQKVKREGEEEDDDEEDYKNVKAAGGLCILENQKKKEEGKEKKSEKEPEQFQKTFNDFFTYWVAHMLKDSIYWRTKKIKKCLENGKTMKCRNGCNNDCDCFESWVKQKKEKEWKPIKDHFGKQEDIKQETGMDPGDFLEYYLKLQFFEEVSEEKSQTGDEDANEKKRIKEMFDKKNQRTDKVASNEETIIDFMLEEELKDATKCKQDCEQRKPPGAGGGDVRSDTVPSRDPLTPGPTDGHEDSEDEEEEEEEEDEEHGPDDKEGTEENVEETETVEDQVEEEKAKDNTDGKGEEEEDNQGETTQITTQDGVNPCDIVDKLFKDDNTLTNACPTKYEKGREKFPNWKCIPSGDKTDTRERAGRSRRDTSGENTTTGSSGDTNGSVCVPSRRRKLYIQKLHDWAEKQVGTTQVDGKAAQGDAASKDPKVELRNAFIQSAAVETFFLWHKYKAENTKTQGGVGSLPLQTIDRNSANGDDEDNPEKQLKEGTIPHGFLRQMFYTLGDYRDILVGKYVDNGKDMEEVKSNIDSFFSNGEKPDDKKGVEQRKEWWKENAKHIWHGMICALTYDTNTASGDKHTLKQNKSLKEALWDEQKKKPKKTDNGSDYTYESVVLKEDDEGGGPRGQTSSPSSGEKTTLNNPKLSDFVLRPPYFRYLEEWGQNFCKERKKRLEKIEEECMEYGSRGKQKQKYSGDGEECEKVLVEDANIFSDLSSSCATPCRKYRKWIERKKYEFTEQYNAYGGQKNNYVNEQKDKCQTQSNNHDNGFCGTLEKDAAAFLNRLKNGPCKNNNDNGEEHKIDFNDTKKTFKHTEYCGPCSEFKVKCKNGACGDSNTQKKCNGITPIDGNEIAKMITSTEEVVMRVSDNSGNRFDGDLKEACNGKGIFKSIKENKWECRNVCGYVVCKPKEGNRETASGENKDQIITIRALVTHWVQNFLDDYKKIKHKISQCTKTDQGSTCQNKCQNKCKCVGEWIPKKREEWEKIRKRFLEQYKIENDEDFNVRSCLENFLVQIGAANAKNKVIKLSKFGNSCGCSADASAQKNDGHKDAIDCLLQKLQNKIDDCNKNQAQNSVETQPSDENPAQCQDTHPDDDLLLEEEQNPKNMRPGFCPEDDTTEQQEEEQDTCTPAGTVKEEEEEKEEKKDKGDEEEESPSGNSAPDPPESPSAGPNHNQHPPAIPTPATPAADPPQADEPFNRDILEKTIPFGVALALGSIAFLFLKKKTKSSVGNLFQILQIPKSDYDIPTLKSKNRYIPYKSGPYKGKTYIYMEGDSDEDKYAFMSDTTDITSSESEYEEMDINDIYVPGSPKYKTLIEVVLEPSGNNTTASGKNTPSDTQNDIQNDGIPSSKITDNEWNTLKHDFISNMLQNEPNTEPNILHDNLDNNTHPTMSRDNMEEKPFITSIHDRNLYTGEEYNYNVNMVNSMDDTKYVSNNVYSGIDLINDTLSGNKHIDIYDEVLKRKENELFGTNHVKQTSIHSVAKLTNSDPIHKQLDLLHTWLDRHRHMCEKWNNKEELLDKLKKEWNKENNTNSSLTHTSNIPSGENSIKNVLNTDVSIQIDMDNPKPKNEFTNMDTIPDKSTMDTILDDLEKYNEPYYYDFYKDDIYYDVNDDDKTSMDDIYVDHNNVTSNNMDVPTKMHIEMNIVNNKNEIFEEEYPISDIWNI</sequence>
<protein>
    <submittedName>
        <fullName evidence="10">Erythrocyte membrane protein 1</fullName>
    </submittedName>
</protein>
<feature type="domain" description="Duffy-binding-like" evidence="3">
    <location>
        <begin position="1495"/>
        <end position="1638"/>
    </location>
</feature>
<dbReference type="Pfam" id="PF18562">
    <property type="entry name" value="CIDR1_gamma"/>
    <property type="match status" value="1"/>
</dbReference>
<dbReference type="EMBL" id="NYMT01000006">
    <property type="protein sequence ID" value="PKC47471.1"/>
    <property type="molecule type" value="Genomic_DNA"/>
</dbReference>
<dbReference type="Gene3D" id="1.20.1310.20">
    <property type="entry name" value="Duffy-antigen binding domain"/>
    <property type="match status" value="2"/>
</dbReference>
<evidence type="ECO:0000259" key="8">
    <source>
        <dbReference type="Pfam" id="PF22672"/>
    </source>
</evidence>
<comment type="caution">
    <text evidence="10">The sequence shown here is derived from an EMBL/GenBank/DDBJ whole genome shotgun (WGS) entry which is preliminary data.</text>
</comment>
<proteinExistence type="predicted"/>
<reference evidence="10 11" key="1">
    <citation type="submission" date="2017-11" db="EMBL/GenBank/DDBJ databases">
        <title>Plasmodium falciparum NF54 genome assembly.</title>
        <authorList>
            <person name="Bryant J.M."/>
            <person name="Baumgarten S."/>
            <person name="Scheidig-Benatar C."/>
            <person name="Scherf A."/>
        </authorList>
    </citation>
    <scope>NUCLEOTIDE SEQUENCE [LARGE SCALE GENOMIC DNA]</scope>
    <source>
        <strain evidence="10">NF54</strain>
    </source>
</reference>
<feature type="region of interest" description="Disordered" evidence="2">
    <location>
        <begin position="1888"/>
        <end position="1918"/>
    </location>
</feature>
<feature type="compositionally biased region" description="Polar residues" evidence="2">
    <location>
        <begin position="869"/>
        <end position="879"/>
    </location>
</feature>
<feature type="region of interest" description="Disordered" evidence="2">
    <location>
        <begin position="776"/>
        <end position="954"/>
    </location>
</feature>
<dbReference type="FunFam" id="1.20.58.830:FF:000003">
    <property type="entry name" value="Erythrocyte membrane protein 1, PfEMP1"/>
    <property type="match status" value="1"/>
</dbReference>
<dbReference type="FunFam" id="1.20.58.830:FF:000004">
    <property type="entry name" value="Erythrocyte membrane protein 1, PfEMP1"/>
    <property type="match status" value="1"/>
</dbReference>
<feature type="compositionally biased region" description="Basic and acidic residues" evidence="2">
    <location>
        <begin position="903"/>
        <end position="912"/>
    </location>
</feature>
<dbReference type="GO" id="GO:0046789">
    <property type="term" value="F:host cell surface receptor binding"/>
    <property type="evidence" value="ECO:0007669"/>
    <property type="project" value="InterPro"/>
</dbReference>
<keyword evidence="1" id="KW-0175">Coiled coil</keyword>
<feature type="compositionally biased region" description="Basic and acidic residues" evidence="2">
    <location>
        <begin position="850"/>
        <end position="860"/>
    </location>
</feature>
<evidence type="ECO:0000256" key="1">
    <source>
        <dbReference type="SAM" id="Coils"/>
    </source>
</evidence>
<feature type="domain" description="Duffy-antigen binding" evidence="4">
    <location>
        <begin position="118"/>
        <end position="313"/>
    </location>
</feature>
<dbReference type="EMBL" id="QFXU01000009">
    <property type="protein sequence ID" value="KAF4330260.1"/>
    <property type="molecule type" value="Genomic_DNA"/>
</dbReference>
<feature type="domain" description="Duffy-binding-like" evidence="3">
    <location>
        <begin position="627"/>
        <end position="778"/>
    </location>
</feature>
<name>A0A2I0BX10_PLAFO</name>
<evidence type="ECO:0000259" key="6">
    <source>
        <dbReference type="Pfam" id="PF15447"/>
    </source>
</evidence>
<dbReference type="Pfam" id="PF22672">
    <property type="entry name" value="DBL_C"/>
    <property type="match status" value="2"/>
</dbReference>
<dbReference type="Proteomes" id="UP000754359">
    <property type="component" value="Unassembled WGS sequence"/>
</dbReference>
<evidence type="ECO:0000259" key="4">
    <source>
        <dbReference type="Pfam" id="PF05424"/>
    </source>
</evidence>
<evidence type="ECO:0000259" key="3">
    <source>
        <dbReference type="Pfam" id="PF03011"/>
    </source>
</evidence>
<feature type="domain" description="Plasmodium falciparum erythrocyte membrane protein 1 acidic terminal segment" evidence="5">
    <location>
        <begin position="1770"/>
        <end position="2231"/>
    </location>
</feature>
<feature type="compositionally biased region" description="Polar residues" evidence="2">
    <location>
        <begin position="1636"/>
        <end position="1654"/>
    </location>
</feature>
<feature type="compositionally biased region" description="Basic and acidic residues" evidence="2">
    <location>
        <begin position="885"/>
        <end position="894"/>
    </location>
</feature>
<evidence type="ECO:0000313" key="10">
    <source>
        <dbReference type="EMBL" id="PKC47471.1"/>
    </source>
</evidence>
<evidence type="ECO:0000313" key="12">
    <source>
        <dbReference type="Proteomes" id="UP000754359"/>
    </source>
</evidence>
<dbReference type="FunFam" id="1.20.1310.20:FF:000001">
    <property type="entry name" value="Erythrocyte membrane protein 1, PfEMP1"/>
    <property type="match status" value="1"/>
</dbReference>
<evidence type="ECO:0000313" key="11">
    <source>
        <dbReference type="Proteomes" id="UP000232684"/>
    </source>
</evidence>
<feature type="region of interest" description="Disordered" evidence="2">
    <location>
        <begin position="1181"/>
        <end position="1210"/>
    </location>
</feature>
<organism evidence="10 11">
    <name type="scientific">Plasmodium falciparum (isolate NF54)</name>
    <dbReference type="NCBI Taxonomy" id="5843"/>
    <lineage>
        <taxon>Eukaryota</taxon>
        <taxon>Sar</taxon>
        <taxon>Alveolata</taxon>
        <taxon>Apicomplexa</taxon>
        <taxon>Aconoidasida</taxon>
        <taxon>Haemosporida</taxon>
        <taxon>Plasmodiidae</taxon>
        <taxon>Plasmodium</taxon>
        <taxon>Plasmodium (Laverania)</taxon>
    </lineage>
</organism>
<dbReference type="InterPro" id="IPR054595">
    <property type="entry name" value="DBL_C"/>
</dbReference>
<dbReference type="FunFam" id="1.10.1900.40:FF:000001">
    <property type="entry name" value="Erythrocyte membrane protein 1"/>
    <property type="match status" value="1"/>
</dbReference>
<feature type="compositionally biased region" description="Polar residues" evidence="2">
    <location>
        <begin position="1192"/>
        <end position="1209"/>
    </location>
</feature>
<dbReference type="SUPFAM" id="SSF140924">
    <property type="entry name" value="Duffy binding domain-like"/>
    <property type="match status" value="4"/>
</dbReference>
<gene>
    <name evidence="10" type="ORF">CK202_2355</name>
    <name evidence="9" type="ORF">CYL21_1326</name>
</gene>
<dbReference type="InterPro" id="IPR004258">
    <property type="entry name" value="DBL"/>
</dbReference>
<dbReference type="SMR" id="A0A2I0BX10"/>
<feature type="region of interest" description="Disordered" evidence="2">
    <location>
        <begin position="1636"/>
        <end position="1761"/>
    </location>
</feature>
<dbReference type="InterPro" id="IPR029211">
    <property type="entry name" value="PfEMP1_ATS"/>
</dbReference>
<dbReference type="InterPro" id="IPR008602">
    <property type="entry name" value="Duffy-antigen-binding"/>
</dbReference>
<reference evidence="9 12" key="2">
    <citation type="submission" date="2018-05" db="EMBL/GenBank/DDBJ databases">
        <title>Genome assembly of Plasmodium falciparum NF54 DiCre.</title>
        <authorList>
            <person name="Baumgarten S."/>
            <person name="Treeck M."/>
            <person name="Scherf A."/>
        </authorList>
    </citation>
    <scope>NUCLEOTIDE SEQUENCE [LARGE SCALE GENOMIC DNA]</scope>
    <source>
        <strain evidence="9">NF54</strain>
    </source>
</reference>
<feature type="domain" description="Plasmodium falciparum erythrocyte membrane protein-1 N-terminal segment" evidence="6">
    <location>
        <begin position="12"/>
        <end position="48"/>
    </location>
</feature>
<evidence type="ECO:0000259" key="5">
    <source>
        <dbReference type="Pfam" id="PF15445"/>
    </source>
</evidence>
<dbReference type="InterPro" id="IPR042202">
    <property type="entry name" value="Duffy-ag-bd_sf"/>
</dbReference>
<dbReference type="FunFam" id="1.20.58.830:FF:000001">
    <property type="entry name" value="Erythrocyte membrane protein 1, PfEMP1"/>
    <property type="match status" value="1"/>
</dbReference>
<dbReference type="Gene3D" id="1.20.58.830">
    <property type="match status" value="3"/>
</dbReference>
<feature type="compositionally biased region" description="Low complexity" evidence="2">
    <location>
        <begin position="1750"/>
        <end position="1760"/>
    </location>
</feature>
<dbReference type="VEuPathDB" id="PlasmoDB:PfNF54_080012700"/>
<feature type="domain" description="Cysteine-rich interdomain region 1 gamma" evidence="7">
    <location>
        <begin position="1423"/>
        <end position="1474"/>
    </location>
</feature>
<dbReference type="InterPro" id="IPR041480">
    <property type="entry name" value="CIDR1_gamma"/>
</dbReference>
<feature type="region of interest" description="Disordered" evidence="2">
    <location>
        <begin position="2095"/>
        <end position="2114"/>
    </location>
</feature>
<evidence type="ECO:0000256" key="2">
    <source>
        <dbReference type="SAM" id="MobiDB-lite"/>
    </source>
</evidence>
<dbReference type="FunFam" id="1.20.58.1930:FF:000001">
    <property type="entry name" value="Erythrocyte membrane protein 1, PfEMP1"/>
    <property type="match status" value="1"/>
</dbReference>
<evidence type="ECO:0000259" key="7">
    <source>
        <dbReference type="Pfam" id="PF18562"/>
    </source>
</evidence>
<feature type="domain" description="Duffy-binding-like" evidence="8">
    <location>
        <begin position="1225"/>
        <end position="1379"/>
    </location>
</feature>
<feature type="compositionally biased region" description="Low complexity" evidence="2">
    <location>
        <begin position="938"/>
        <end position="952"/>
    </location>
</feature>
<dbReference type="Pfam" id="PF03011">
    <property type="entry name" value="PFEMP"/>
    <property type="match status" value="2"/>
</dbReference>
<feature type="domain" description="Duffy-antigen binding" evidence="4">
    <location>
        <begin position="953"/>
        <end position="1148"/>
    </location>
</feature>
<dbReference type="InterPro" id="IPR029210">
    <property type="entry name" value="PfEMP1_NTS"/>
</dbReference>
<feature type="compositionally biased region" description="Polar residues" evidence="2">
    <location>
        <begin position="1032"/>
        <end position="1042"/>
    </location>
</feature>
<feature type="compositionally biased region" description="Basic and acidic residues" evidence="2">
    <location>
        <begin position="921"/>
        <end position="937"/>
    </location>
</feature>
<dbReference type="Proteomes" id="UP000232684">
    <property type="component" value="Unassembled WGS sequence"/>
</dbReference>
<feature type="region of interest" description="Disordered" evidence="2">
    <location>
        <begin position="1024"/>
        <end position="1054"/>
    </location>
</feature>
<dbReference type="FunFam" id="1.10.1900.40:FF:000002">
    <property type="entry name" value="Erythrocyte membrane protein 1, PfEMP1"/>
    <property type="match status" value="1"/>
</dbReference>
<dbReference type="Gene3D" id="1.10.1900.40">
    <property type="entry name" value="Acidic terminal segments, variant surface antigen of PfEMP1"/>
    <property type="match status" value="2"/>
</dbReference>
<dbReference type="GO" id="GO:0016020">
    <property type="term" value="C:membrane"/>
    <property type="evidence" value="ECO:0007669"/>
    <property type="project" value="InterPro"/>
</dbReference>
<dbReference type="Pfam" id="PF05424">
    <property type="entry name" value="Duffy_binding"/>
    <property type="match status" value="2"/>
</dbReference>
<evidence type="ECO:0000313" key="9">
    <source>
        <dbReference type="EMBL" id="KAF4330260.1"/>
    </source>
</evidence>
<feature type="domain" description="Duffy-binding-like" evidence="8">
    <location>
        <begin position="317"/>
        <end position="472"/>
    </location>
</feature>
<dbReference type="Gene3D" id="1.20.58.1930">
    <property type="match status" value="1"/>
</dbReference>
<dbReference type="Pfam" id="PF15445">
    <property type="entry name" value="ATS"/>
    <property type="match status" value="1"/>
</dbReference>
<feature type="compositionally biased region" description="Low complexity" evidence="2">
    <location>
        <begin position="2095"/>
        <end position="2106"/>
    </location>
</feature>
<dbReference type="InterPro" id="IPR044932">
    <property type="entry name" value="PfEMP1_ATS_sf"/>
</dbReference>
<dbReference type="Pfam" id="PF15447">
    <property type="entry name" value="NTS"/>
    <property type="match status" value="1"/>
</dbReference>
<feature type="compositionally biased region" description="Acidic residues" evidence="2">
    <location>
        <begin position="810"/>
        <end position="849"/>
    </location>
</feature>
<accession>A0A2I0BX10</accession>
<feature type="compositionally biased region" description="Acidic residues" evidence="2">
    <location>
        <begin position="1678"/>
        <end position="1691"/>
    </location>
</feature>